<dbReference type="AlphaFoldDB" id="A0AAF1AKT0"/>
<accession>A0AAF1AKT0</accession>
<gene>
    <name evidence="1" type="ORF">DCAR_0205525</name>
</gene>
<reference evidence="1" key="1">
    <citation type="journal article" date="2016" name="Nat. Genet.">
        <title>A high-quality carrot genome assembly provides new insights into carotenoid accumulation and asterid genome evolution.</title>
        <authorList>
            <person name="Iorizzo M."/>
            <person name="Ellison S."/>
            <person name="Senalik D."/>
            <person name="Zeng P."/>
            <person name="Satapoomin P."/>
            <person name="Huang J."/>
            <person name="Bowman M."/>
            <person name="Iovene M."/>
            <person name="Sanseverino W."/>
            <person name="Cavagnaro P."/>
            <person name="Yildiz M."/>
            <person name="Macko-Podgorni A."/>
            <person name="Moranska E."/>
            <person name="Grzebelus E."/>
            <person name="Grzebelus D."/>
            <person name="Ashrafi H."/>
            <person name="Zheng Z."/>
            <person name="Cheng S."/>
            <person name="Spooner D."/>
            <person name="Van Deynze A."/>
            <person name="Simon P."/>
        </authorList>
    </citation>
    <scope>NUCLEOTIDE SEQUENCE</scope>
    <source>
        <tissue evidence="1">Leaf</tissue>
    </source>
</reference>
<name>A0AAF1AKT0_DAUCS</name>
<protein>
    <submittedName>
        <fullName evidence="1">Uncharacterized protein</fullName>
    </submittedName>
</protein>
<proteinExistence type="predicted"/>
<reference evidence="1" key="2">
    <citation type="submission" date="2022-03" db="EMBL/GenBank/DDBJ databases">
        <title>Draft title - Genomic analysis of global carrot germplasm unveils the trajectory of domestication and the origin of high carotenoid orange carrot.</title>
        <authorList>
            <person name="Iorizzo M."/>
            <person name="Ellison S."/>
            <person name="Senalik D."/>
            <person name="Macko-Podgorni A."/>
            <person name="Grzebelus D."/>
            <person name="Bostan H."/>
            <person name="Rolling W."/>
            <person name="Curaba J."/>
            <person name="Simon P."/>
        </authorList>
    </citation>
    <scope>NUCLEOTIDE SEQUENCE</scope>
    <source>
        <tissue evidence="1">Leaf</tissue>
    </source>
</reference>
<organism evidence="1 2">
    <name type="scientific">Daucus carota subsp. sativus</name>
    <name type="common">Carrot</name>
    <dbReference type="NCBI Taxonomy" id="79200"/>
    <lineage>
        <taxon>Eukaryota</taxon>
        <taxon>Viridiplantae</taxon>
        <taxon>Streptophyta</taxon>
        <taxon>Embryophyta</taxon>
        <taxon>Tracheophyta</taxon>
        <taxon>Spermatophyta</taxon>
        <taxon>Magnoliopsida</taxon>
        <taxon>eudicotyledons</taxon>
        <taxon>Gunneridae</taxon>
        <taxon>Pentapetalae</taxon>
        <taxon>asterids</taxon>
        <taxon>campanulids</taxon>
        <taxon>Apiales</taxon>
        <taxon>Apiaceae</taxon>
        <taxon>Apioideae</taxon>
        <taxon>Scandiceae</taxon>
        <taxon>Daucinae</taxon>
        <taxon>Daucus</taxon>
        <taxon>Daucus sect. Daucus</taxon>
    </lineage>
</organism>
<dbReference type="Proteomes" id="UP000077755">
    <property type="component" value="Chromosome 2"/>
</dbReference>
<evidence type="ECO:0000313" key="2">
    <source>
        <dbReference type="Proteomes" id="UP000077755"/>
    </source>
</evidence>
<keyword evidence="2" id="KW-1185">Reference proteome</keyword>
<sequence>MVDNQARKMESEERRVVSLKIQTTCEEKKTERKDLEMEERIMGMNME</sequence>
<dbReference type="EMBL" id="CP093344">
    <property type="protein sequence ID" value="WOG86323.1"/>
    <property type="molecule type" value="Genomic_DNA"/>
</dbReference>
<evidence type="ECO:0000313" key="1">
    <source>
        <dbReference type="EMBL" id="WOG86323.1"/>
    </source>
</evidence>